<dbReference type="GO" id="GO:0016616">
    <property type="term" value="F:oxidoreductase activity, acting on the CH-OH group of donors, NAD or NADP as acceptor"/>
    <property type="evidence" value="ECO:0007669"/>
    <property type="project" value="InterPro"/>
</dbReference>
<dbReference type="RefSeq" id="WP_130304420.1">
    <property type="nucleotide sequence ID" value="NZ_SHKO01000002.1"/>
</dbReference>
<keyword evidence="2 4" id="KW-0560">Oxidoreductase</keyword>
<sequence>MSLSPKKSRVVVTDYTFPDVAAEREAAEKLGAEFIACQCKSPQEVERAVQGADVALVQFAPLTQQAIAGMAEGAGIIRYGIGYDNIDLPSAFGRGFAVGYMPDYCTDEVADHTACLVLASLRKLPQLDTSVRAGDWNAVAVAKPIKPSGETTIGFLGMGRIGSLVLARLQAFGFRFLVSDPQVNAARAAEMGATKVDREALFRQADVLSLHAPATAETTHVINAHSLRTMKPNAMIINTARGQLIDEAALAEALTSGLIGGAALDVFETEPLPPHSPLRAAPNLILTPHAAWYSDTAIVRLQELAAIDIERLLSGLAPRRPVPGSAARVQQTER</sequence>
<evidence type="ECO:0000256" key="4">
    <source>
        <dbReference type="RuleBase" id="RU003719"/>
    </source>
</evidence>
<dbReference type="Proteomes" id="UP000293398">
    <property type="component" value="Unassembled WGS sequence"/>
</dbReference>
<dbReference type="OrthoDB" id="9805416at2"/>
<dbReference type="InterPro" id="IPR006139">
    <property type="entry name" value="D-isomer_2_OHA_DH_cat_dom"/>
</dbReference>
<dbReference type="EMBL" id="SHKO01000002">
    <property type="protein sequence ID" value="RZT94637.1"/>
    <property type="molecule type" value="Genomic_DNA"/>
</dbReference>
<protein>
    <submittedName>
        <fullName evidence="7">D-3-phosphoglycerate dehydrogenase</fullName>
    </submittedName>
</protein>
<dbReference type="PROSITE" id="PS00670">
    <property type="entry name" value="D_2_HYDROXYACID_DH_2"/>
    <property type="match status" value="1"/>
</dbReference>
<dbReference type="PANTHER" id="PTHR42789:SF1">
    <property type="entry name" value="D-ISOMER SPECIFIC 2-HYDROXYACID DEHYDROGENASE FAMILY PROTEIN (AFU_ORTHOLOGUE AFUA_6G10090)"/>
    <property type="match status" value="1"/>
</dbReference>
<gene>
    <name evidence="7" type="ORF">EV681_3058</name>
</gene>
<evidence type="ECO:0000256" key="3">
    <source>
        <dbReference type="ARBA" id="ARBA00023027"/>
    </source>
</evidence>
<proteinExistence type="inferred from homology"/>
<dbReference type="Gene3D" id="3.40.50.720">
    <property type="entry name" value="NAD(P)-binding Rossmann-like Domain"/>
    <property type="match status" value="2"/>
</dbReference>
<dbReference type="PANTHER" id="PTHR42789">
    <property type="entry name" value="D-ISOMER SPECIFIC 2-HYDROXYACID DEHYDROGENASE FAMILY PROTEIN (AFU_ORTHOLOGUE AFUA_6G10090)"/>
    <property type="match status" value="1"/>
</dbReference>
<keyword evidence="8" id="KW-1185">Reference proteome</keyword>
<name>A0A4Q7VEJ4_9BURK</name>
<accession>A0A4Q7VEJ4</accession>
<reference evidence="7 8" key="1">
    <citation type="submission" date="2019-02" db="EMBL/GenBank/DDBJ databases">
        <title>Genomic Encyclopedia of Type Strains, Phase IV (KMG-IV): sequencing the most valuable type-strain genomes for metagenomic binning, comparative biology and taxonomic classification.</title>
        <authorList>
            <person name="Goeker M."/>
        </authorList>
    </citation>
    <scope>NUCLEOTIDE SEQUENCE [LARGE SCALE GENOMIC DNA]</scope>
    <source>
        <strain evidence="7 8">DSM 23814</strain>
    </source>
</reference>
<organism evidence="7 8">
    <name type="scientific">Advenella incenata</name>
    <dbReference type="NCBI Taxonomy" id="267800"/>
    <lineage>
        <taxon>Bacteria</taxon>
        <taxon>Pseudomonadati</taxon>
        <taxon>Pseudomonadota</taxon>
        <taxon>Betaproteobacteria</taxon>
        <taxon>Burkholderiales</taxon>
        <taxon>Alcaligenaceae</taxon>
    </lineage>
</organism>
<dbReference type="CDD" id="cd05299">
    <property type="entry name" value="CtBP_dh"/>
    <property type="match status" value="1"/>
</dbReference>
<dbReference type="InterPro" id="IPR036291">
    <property type="entry name" value="NAD(P)-bd_dom_sf"/>
</dbReference>
<dbReference type="InterPro" id="IPR006140">
    <property type="entry name" value="D-isomer_DH_NAD-bd"/>
</dbReference>
<dbReference type="PROSITE" id="PS00671">
    <property type="entry name" value="D_2_HYDROXYACID_DH_3"/>
    <property type="match status" value="1"/>
</dbReference>
<dbReference type="Pfam" id="PF00389">
    <property type="entry name" value="2-Hacid_dh"/>
    <property type="match status" value="1"/>
</dbReference>
<dbReference type="SUPFAM" id="SSF51735">
    <property type="entry name" value="NAD(P)-binding Rossmann-fold domains"/>
    <property type="match status" value="1"/>
</dbReference>
<evidence type="ECO:0000313" key="8">
    <source>
        <dbReference type="Proteomes" id="UP000293398"/>
    </source>
</evidence>
<dbReference type="GO" id="GO:0051287">
    <property type="term" value="F:NAD binding"/>
    <property type="evidence" value="ECO:0007669"/>
    <property type="project" value="InterPro"/>
</dbReference>
<evidence type="ECO:0000256" key="2">
    <source>
        <dbReference type="ARBA" id="ARBA00023002"/>
    </source>
</evidence>
<evidence type="ECO:0000259" key="5">
    <source>
        <dbReference type="Pfam" id="PF00389"/>
    </source>
</evidence>
<keyword evidence="3" id="KW-0520">NAD</keyword>
<comment type="similarity">
    <text evidence="1 4">Belongs to the D-isomer specific 2-hydroxyacid dehydrogenase family.</text>
</comment>
<comment type="caution">
    <text evidence="7">The sequence shown here is derived from an EMBL/GenBank/DDBJ whole genome shotgun (WGS) entry which is preliminary data.</text>
</comment>
<dbReference type="InterPro" id="IPR050857">
    <property type="entry name" value="D-2-hydroxyacid_DH"/>
</dbReference>
<dbReference type="InterPro" id="IPR029753">
    <property type="entry name" value="D-isomer_DH_CS"/>
</dbReference>
<evidence type="ECO:0000313" key="7">
    <source>
        <dbReference type="EMBL" id="RZT94637.1"/>
    </source>
</evidence>
<dbReference type="GO" id="GO:0003714">
    <property type="term" value="F:transcription corepressor activity"/>
    <property type="evidence" value="ECO:0007669"/>
    <property type="project" value="InterPro"/>
</dbReference>
<evidence type="ECO:0000259" key="6">
    <source>
        <dbReference type="Pfam" id="PF02826"/>
    </source>
</evidence>
<dbReference type="FunFam" id="3.40.50.720:FF:000203">
    <property type="entry name" value="D-3-phosphoglycerate dehydrogenase (SerA)"/>
    <property type="match status" value="1"/>
</dbReference>
<dbReference type="SUPFAM" id="SSF52283">
    <property type="entry name" value="Formate/glycerate dehydrogenase catalytic domain-like"/>
    <property type="match status" value="1"/>
</dbReference>
<feature type="domain" description="D-isomer specific 2-hydroxyacid dehydrogenase catalytic" evidence="5">
    <location>
        <begin position="24"/>
        <end position="322"/>
    </location>
</feature>
<evidence type="ECO:0000256" key="1">
    <source>
        <dbReference type="ARBA" id="ARBA00005854"/>
    </source>
</evidence>
<dbReference type="InterPro" id="IPR043322">
    <property type="entry name" value="CtBP"/>
</dbReference>
<dbReference type="AlphaFoldDB" id="A0A4Q7VEJ4"/>
<dbReference type="Pfam" id="PF02826">
    <property type="entry name" value="2-Hacid_dh_C"/>
    <property type="match status" value="1"/>
</dbReference>
<feature type="domain" description="D-isomer specific 2-hydroxyacid dehydrogenase NAD-binding" evidence="6">
    <location>
        <begin position="116"/>
        <end position="291"/>
    </location>
</feature>